<evidence type="ECO:0000256" key="1">
    <source>
        <dbReference type="SAM" id="Phobius"/>
    </source>
</evidence>
<reference evidence="2 3" key="1">
    <citation type="journal article" date="2019" name="Gigascience">
        <title>Whole-genome sequence of the oriental lung fluke Paragonimus westermani.</title>
        <authorList>
            <person name="Oey H."/>
            <person name="Zakrzewski M."/>
            <person name="Narain K."/>
            <person name="Devi K.R."/>
            <person name="Agatsuma T."/>
            <person name="Nawaratna S."/>
            <person name="Gobert G.N."/>
            <person name="Jones M.K."/>
            <person name="Ragan M.A."/>
            <person name="McManus D.P."/>
            <person name="Krause L."/>
        </authorList>
    </citation>
    <scope>NUCLEOTIDE SEQUENCE [LARGE SCALE GENOMIC DNA]</scope>
    <source>
        <strain evidence="2 3">IND2009</strain>
    </source>
</reference>
<comment type="caution">
    <text evidence="2">The sequence shown here is derived from an EMBL/GenBank/DDBJ whole genome shotgun (WGS) entry which is preliminary data.</text>
</comment>
<keyword evidence="1" id="KW-1133">Transmembrane helix</keyword>
<sequence>MESLANLFGGSLFTGIYNGTVAVFPGTVFLLDSVLHAVMLGAFIWMRVNMLVVRLGACQKGSKNIIQLGSEPVDVNQLPAPLLRI</sequence>
<protein>
    <submittedName>
        <fullName evidence="2">Uncharacterized protein</fullName>
    </submittedName>
</protein>
<keyword evidence="3" id="KW-1185">Reference proteome</keyword>
<dbReference type="Proteomes" id="UP000324629">
    <property type="component" value="Unassembled WGS sequence"/>
</dbReference>
<dbReference type="AlphaFoldDB" id="A0A5J4NN77"/>
<gene>
    <name evidence="2" type="ORF">DEA37_0010237</name>
</gene>
<accession>A0A5J4NN77</accession>
<keyword evidence="1" id="KW-0812">Transmembrane</keyword>
<proteinExistence type="predicted"/>
<organism evidence="2 3">
    <name type="scientific">Paragonimus westermani</name>
    <dbReference type="NCBI Taxonomy" id="34504"/>
    <lineage>
        <taxon>Eukaryota</taxon>
        <taxon>Metazoa</taxon>
        <taxon>Spiralia</taxon>
        <taxon>Lophotrochozoa</taxon>
        <taxon>Platyhelminthes</taxon>
        <taxon>Trematoda</taxon>
        <taxon>Digenea</taxon>
        <taxon>Plagiorchiida</taxon>
        <taxon>Troglotremata</taxon>
        <taxon>Troglotrematidae</taxon>
        <taxon>Paragonimus</taxon>
    </lineage>
</organism>
<keyword evidence="1" id="KW-0472">Membrane</keyword>
<evidence type="ECO:0000313" key="2">
    <source>
        <dbReference type="EMBL" id="KAA3676690.1"/>
    </source>
</evidence>
<feature type="transmembrane region" description="Helical" evidence="1">
    <location>
        <begin position="20"/>
        <end position="45"/>
    </location>
</feature>
<evidence type="ECO:0000313" key="3">
    <source>
        <dbReference type="Proteomes" id="UP000324629"/>
    </source>
</evidence>
<name>A0A5J4NN77_9TREM</name>
<dbReference type="EMBL" id="QNGE01001857">
    <property type="protein sequence ID" value="KAA3676690.1"/>
    <property type="molecule type" value="Genomic_DNA"/>
</dbReference>